<keyword evidence="2" id="KW-1185">Reference proteome</keyword>
<dbReference type="EMBL" id="JBHTCM010000006">
    <property type="protein sequence ID" value="MFC7332522.1"/>
    <property type="molecule type" value="Genomic_DNA"/>
</dbReference>
<dbReference type="RefSeq" id="WP_377356983.1">
    <property type="nucleotide sequence ID" value="NZ_JBHTCM010000006.1"/>
</dbReference>
<sequence length="370" mass="40734">MTLLTAEEFLPSTFAERGVAVPFTTPLLNQARLRQDRNERFEFLLPSFTGGKGIYVMPWKSLPSVMTVTLHDRLLFEEIEGLETHSPETIRGAALRVQATGVAGPDAAAAARRSLTEAGQQLILTQFILVTELLKLVGIGARDLLRPGMTAQESQRLARQALAKVAALVKIPPDDMAQRVETLGTAIAPVGMPQSPQPGRLRALLKQLDAMRDGLMTWAQKDASDVSGLGDYVADIAGHTIALGTERLKQLDLVCGDPKQIIHDEPRFRAAITQHVSRLSWLLDGWDFLIALWNAAQDRPEEAQRAAVVELSRLVPVIPREELGVSFTEADLEAVAKVQRRWVRMNEDWRTGALDMDAVMRLESLKTAAA</sequence>
<proteinExistence type="predicted"/>
<accession>A0ABW2KTQ1</accession>
<gene>
    <name evidence="1" type="ORF">ACFQPS_05055</name>
</gene>
<organism evidence="1 2">
    <name type="scientific">Rhodocista pekingensis</name>
    <dbReference type="NCBI Taxonomy" id="201185"/>
    <lineage>
        <taxon>Bacteria</taxon>
        <taxon>Pseudomonadati</taxon>
        <taxon>Pseudomonadota</taxon>
        <taxon>Alphaproteobacteria</taxon>
        <taxon>Rhodospirillales</taxon>
        <taxon>Azospirillaceae</taxon>
        <taxon>Rhodocista</taxon>
    </lineage>
</organism>
<protein>
    <submittedName>
        <fullName evidence="1">Uncharacterized protein</fullName>
    </submittedName>
</protein>
<evidence type="ECO:0000313" key="1">
    <source>
        <dbReference type="EMBL" id="MFC7332522.1"/>
    </source>
</evidence>
<evidence type="ECO:0000313" key="2">
    <source>
        <dbReference type="Proteomes" id="UP001596456"/>
    </source>
</evidence>
<dbReference type="Proteomes" id="UP001596456">
    <property type="component" value="Unassembled WGS sequence"/>
</dbReference>
<name>A0ABW2KTQ1_9PROT</name>
<comment type="caution">
    <text evidence="1">The sequence shown here is derived from an EMBL/GenBank/DDBJ whole genome shotgun (WGS) entry which is preliminary data.</text>
</comment>
<reference evidence="2" key="1">
    <citation type="journal article" date="2019" name="Int. J. Syst. Evol. Microbiol.">
        <title>The Global Catalogue of Microorganisms (GCM) 10K type strain sequencing project: providing services to taxonomists for standard genome sequencing and annotation.</title>
        <authorList>
            <consortium name="The Broad Institute Genomics Platform"/>
            <consortium name="The Broad Institute Genome Sequencing Center for Infectious Disease"/>
            <person name="Wu L."/>
            <person name="Ma J."/>
        </authorList>
    </citation>
    <scope>NUCLEOTIDE SEQUENCE [LARGE SCALE GENOMIC DNA]</scope>
    <source>
        <strain evidence="2">CGMCC 1.16275</strain>
    </source>
</reference>